<accession>X0SY73</accession>
<dbReference type="InterPro" id="IPR019096">
    <property type="entry name" value="YopX_protein"/>
</dbReference>
<sequence length="89" mass="10395">MREIEFRGLSGKSWYYGYYTGPTGPHLDDHEDRSSLLDDEDYRVLIEDDYWIVNPLGAQIMADPETVGQYTGLRDMDRRKIYEGDIVKS</sequence>
<dbReference type="AlphaFoldDB" id="X0SY73"/>
<name>X0SY73_9ZZZZ</name>
<gene>
    <name evidence="2" type="ORF">S01H1_28713</name>
</gene>
<dbReference type="Gene3D" id="2.30.30.290">
    <property type="entry name" value="YopX-like domains"/>
    <property type="match status" value="1"/>
</dbReference>
<evidence type="ECO:0000313" key="2">
    <source>
        <dbReference type="EMBL" id="GAF86158.1"/>
    </source>
</evidence>
<reference evidence="2" key="1">
    <citation type="journal article" date="2014" name="Front. Microbiol.">
        <title>High frequency of phylogenetically diverse reductive dehalogenase-homologous genes in deep subseafloor sedimentary metagenomes.</title>
        <authorList>
            <person name="Kawai M."/>
            <person name="Futagami T."/>
            <person name="Toyoda A."/>
            <person name="Takaki Y."/>
            <person name="Nishi S."/>
            <person name="Hori S."/>
            <person name="Arai W."/>
            <person name="Tsubouchi T."/>
            <person name="Morono Y."/>
            <person name="Uchiyama I."/>
            <person name="Ito T."/>
            <person name="Fujiyama A."/>
            <person name="Inagaki F."/>
            <person name="Takami H."/>
        </authorList>
    </citation>
    <scope>NUCLEOTIDE SEQUENCE</scope>
    <source>
        <strain evidence="2">Expedition CK06-06</strain>
    </source>
</reference>
<feature type="non-terminal residue" evidence="2">
    <location>
        <position position="89"/>
    </location>
</feature>
<dbReference type="SUPFAM" id="SSF159006">
    <property type="entry name" value="YopX-like"/>
    <property type="match status" value="1"/>
</dbReference>
<dbReference type="Pfam" id="PF09643">
    <property type="entry name" value="YopX"/>
    <property type="match status" value="1"/>
</dbReference>
<dbReference type="EMBL" id="BARS01017562">
    <property type="protein sequence ID" value="GAF86158.1"/>
    <property type="molecule type" value="Genomic_DNA"/>
</dbReference>
<dbReference type="InterPro" id="IPR023385">
    <property type="entry name" value="YopX-like_C"/>
</dbReference>
<protein>
    <recommendedName>
        <fullName evidence="1">YopX protein domain-containing protein</fullName>
    </recommendedName>
</protein>
<evidence type="ECO:0000259" key="1">
    <source>
        <dbReference type="Pfam" id="PF09643"/>
    </source>
</evidence>
<feature type="domain" description="YopX protein" evidence="1">
    <location>
        <begin position="53"/>
        <end position="88"/>
    </location>
</feature>
<comment type="caution">
    <text evidence="2">The sequence shown here is derived from an EMBL/GenBank/DDBJ whole genome shotgun (WGS) entry which is preliminary data.</text>
</comment>
<proteinExistence type="predicted"/>
<organism evidence="2">
    <name type="scientific">marine sediment metagenome</name>
    <dbReference type="NCBI Taxonomy" id="412755"/>
    <lineage>
        <taxon>unclassified sequences</taxon>
        <taxon>metagenomes</taxon>
        <taxon>ecological metagenomes</taxon>
    </lineage>
</organism>